<name>A0A4R3KI85_9BACI</name>
<dbReference type="OrthoDB" id="2382177at2"/>
<organism evidence="1 2">
    <name type="scientific">Tepidibacillus fermentans</name>
    <dbReference type="NCBI Taxonomy" id="1281767"/>
    <lineage>
        <taxon>Bacteria</taxon>
        <taxon>Bacillati</taxon>
        <taxon>Bacillota</taxon>
        <taxon>Bacilli</taxon>
        <taxon>Bacillales</taxon>
        <taxon>Bacillaceae</taxon>
        <taxon>Tepidibacillus</taxon>
    </lineage>
</organism>
<accession>A0A4R3KI85</accession>
<dbReference type="AlphaFoldDB" id="A0A4R3KI85"/>
<dbReference type="RefSeq" id="WP_132768229.1">
    <property type="nucleotide sequence ID" value="NZ_SMAB01000006.1"/>
</dbReference>
<dbReference type="Proteomes" id="UP000295788">
    <property type="component" value="Unassembled WGS sequence"/>
</dbReference>
<evidence type="ECO:0000313" key="1">
    <source>
        <dbReference type="EMBL" id="TCS83217.1"/>
    </source>
</evidence>
<sequence>MKPHVMRKSEFLADKGITSYNNSGIFVVRDGNKYQFAVELDVDTVVFVDETEDKEKIPMMINNLLYEIGEIRERFDQCFPEL</sequence>
<proteinExistence type="predicted"/>
<reference evidence="1 2" key="1">
    <citation type="submission" date="2019-03" db="EMBL/GenBank/DDBJ databases">
        <title>Genomic Encyclopedia of Type Strains, Phase IV (KMG-IV): sequencing the most valuable type-strain genomes for metagenomic binning, comparative biology and taxonomic classification.</title>
        <authorList>
            <person name="Goeker M."/>
        </authorList>
    </citation>
    <scope>NUCLEOTIDE SEQUENCE [LARGE SCALE GENOMIC DNA]</scope>
    <source>
        <strain evidence="1 2">DSM 23802</strain>
    </source>
</reference>
<evidence type="ECO:0000313" key="2">
    <source>
        <dbReference type="Proteomes" id="UP000295788"/>
    </source>
</evidence>
<protein>
    <submittedName>
        <fullName evidence="1">Uncharacterized protein</fullName>
    </submittedName>
</protein>
<dbReference type="EMBL" id="SMAB01000006">
    <property type="protein sequence ID" value="TCS83217.1"/>
    <property type="molecule type" value="Genomic_DNA"/>
</dbReference>
<keyword evidence="2" id="KW-1185">Reference proteome</keyword>
<comment type="caution">
    <text evidence="1">The sequence shown here is derived from an EMBL/GenBank/DDBJ whole genome shotgun (WGS) entry which is preliminary data.</text>
</comment>
<gene>
    <name evidence="1" type="ORF">EDD72_106146</name>
</gene>